<evidence type="ECO:0000256" key="1">
    <source>
        <dbReference type="ARBA" id="ARBA00008552"/>
    </source>
</evidence>
<feature type="domain" description="UFSP1/2/DUB catalytic" evidence="6">
    <location>
        <begin position="438"/>
        <end position="622"/>
    </location>
</feature>
<comment type="similarity">
    <text evidence="1">Belongs to the peptidase C78 family.</text>
</comment>
<sequence>MAAVKDIFVSRNVLETIRRLDEENGLGLLIGEDSIDFIKVWKCTRLSERVQEDAMKTCQLLPGGLTVLGLYSVSAVPTASSATGNDYDDSNDPVSSVISVLMNFLKVKYFLLLNYDDTNPHSSPMFLYTCLAGGDVKRTKSEWTAVAEEGNLKDEHVRFRLKTQLPLSFKYDPKSDKLIKIIRTEVEHLCQVVGSPLTVFHINDSKLLLSPDSMTNNEVEDEENAEQQYWKSYETNEMCRDIVKYIETDEENFISMPKSKKKNAGSLNRSISVSMYTSTFCNTDPKRTPSCAPLIHQEMEEFLQVSVPLKIDAIAYVSLNCPISKVATILATTVCRQILAAELCITENRQGSTFSIPQTYHIQLPQSTFIVSVTYPEDVEENTLEYQRKCLHQLFCLPLTKPCFRKTNAYIFPEDVAPRNSYLINPHVSLLSAAKSATQHVVQGRYSYHHYMQDNCDDNKWGCAYRSLQTLISWFRLQGYTSVPVPTHRQIQQALVDIGDKQPPFVGSRQWIGSLEVSFCLEHLIGVQSRIMNVSSGAEMSNYGRELSMHFDSVGTPIMIGGGVLAHTIIGVDYNEVTGNMKFLILDPHYTGEEDLQYILNKGWCGWKGPNFWDKNAHYNLCMPQRPKVI</sequence>
<proteinExistence type="inferred from homology"/>
<protein>
    <recommendedName>
        <fullName evidence="9">Ufm1-specific protease 2</fullName>
    </recommendedName>
</protein>
<dbReference type="InterPro" id="IPR049387">
    <property type="entry name" value="UFSP2-like_2nd"/>
</dbReference>
<dbReference type="OrthoDB" id="417506at2759"/>
<evidence type="ECO:0000256" key="2">
    <source>
        <dbReference type="ARBA" id="ARBA00022670"/>
    </source>
</evidence>
<organism evidence="8">
    <name type="scientific">Octopus bimaculoides</name>
    <name type="common">California two-spotted octopus</name>
    <dbReference type="NCBI Taxonomy" id="37653"/>
    <lineage>
        <taxon>Eukaryota</taxon>
        <taxon>Metazoa</taxon>
        <taxon>Spiralia</taxon>
        <taxon>Lophotrochozoa</taxon>
        <taxon>Mollusca</taxon>
        <taxon>Cephalopoda</taxon>
        <taxon>Coleoidea</taxon>
        <taxon>Octopodiformes</taxon>
        <taxon>Octopoda</taxon>
        <taxon>Incirrata</taxon>
        <taxon>Octopodidae</taxon>
        <taxon>Octopus</taxon>
    </lineage>
</organism>
<name>A0A0L8G7G4_OCTBM</name>
<dbReference type="Pfam" id="PF20908">
    <property type="entry name" value="UfSP2_N"/>
    <property type="match status" value="1"/>
</dbReference>
<dbReference type="PANTHER" id="PTHR48153:SF2">
    <property type="entry name" value="UFM1-SPECIFIC PROTEASE 2"/>
    <property type="match status" value="1"/>
</dbReference>
<evidence type="ECO:0000256" key="3">
    <source>
        <dbReference type="ARBA" id="ARBA00022786"/>
    </source>
</evidence>
<evidence type="ECO:0000313" key="8">
    <source>
        <dbReference type="EMBL" id="KOF72784.1"/>
    </source>
</evidence>
<dbReference type="FunFam" id="3.90.70.130:FF:000001">
    <property type="entry name" value="Probable Ufm1-specific protease 2"/>
    <property type="match status" value="1"/>
</dbReference>
<dbReference type="STRING" id="37653.A0A0L8G7G4"/>
<evidence type="ECO:0000256" key="5">
    <source>
        <dbReference type="ARBA" id="ARBA00022807"/>
    </source>
</evidence>
<dbReference type="GO" id="GO:0071567">
    <property type="term" value="F:deUFMylase activity"/>
    <property type="evidence" value="ECO:0007669"/>
    <property type="project" value="TreeGrafter"/>
</dbReference>
<evidence type="ECO:0000259" key="7">
    <source>
        <dbReference type="Pfam" id="PF20908"/>
    </source>
</evidence>
<dbReference type="PANTHER" id="PTHR48153">
    <property type="entry name" value="UFM1-SPECIFIC PROTEASE 2"/>
    <property type="match status" value="1"/>
</dbReference>
<dbReference type="GO" id="GO:0006508">
    <property type="term" value="P:proteolysis"/>
    <property type="evidence" value="ECO:0007669"/>
    <property type="project" value="UniProtKB-KW"/>
</dbReference>
<dbReference type="InterPro" id="IPR012462">
    <property type="entry name" value="UFSP1/2_DUB_cat"/>
</dbReference>
<dbReference type="AlphaFoldDB" id="A0A0L8G7G4"/>
<dbReference type="Gene3D" id="3.90.70.130">
    <property type="match status" value="1"/>
</dbReference>
<feature type="domain" description="UFSP2 second" evidence="7">
    <location>
        <begin position="185"/>
        <end position="415"/>
    </location>
</feature>
<evidence type="ECO:0000256" key="4">
    <source>
        <dbReference type="ARBA" id="ARBA00022801"/>
    </source>
</evidence>
<accession>A0A0L8G7G4</accession>
<dbReference type="Pfam" id="PF07910">
    <property type="entry name" value="Peptidase_C78"/>
    <property type="match status" value="1"/>
</dbReference>
<keyword evidence="4" id="KW-0378">Hydrolase</keyword>
<dbReference type="EMBL" id="KQ423493">
    <property type="protein sequence ID" value="KOF72784.1"/>
    <property type="molecule type" value="Genomic_DNA"/>
</dbReference>
<dbReference type="GO" id="GO:0005634">
    <property type="term" value="C:nucleus"/>
    <property type="evidence" value="ECO:0007669"/>
    <property type="project" value="TreeGrafter"/>
</dbReference>
<dbReference type="OMA" id="HINDSKL"/>
<evidence type="ECO:0000259" key="6">
    <source>
        <dbReference type="Pfam" id="PF07910"/>
    </source>
</evidence>
<dbReference type="GO" id="GO:0005783">
    <property type="term" value="C:endoplasmic reticulum"/>
    <property type="evidence" value="ECO:0007669"/>
    <property type="project" value="TreeGrafter"/>
</dbReference>
<keyword evidence="5" id="KW-0788">Thiol protease</keyword>
<keyword evidence="2" id="KW-0645">Protease</keyword>
<evidence type="ECO:0008006" key="9">
    <source>
        <dbReference type="Google" id="ProtNLM"/>
    </source>
</evidence>
<keyword evidence="3" id="KW-0833">Ubl conjugation pathway</keyword>
<gene>
    <name evidence="8" type="ORF">OCBIM_22038956mg</name>
</gene>
<dbReference type="KEGG" id="obi:106878708"/>
<reference evidence="8" key="1">
    <citation type="submission" date="2015-07" db="EMBL/GenBank/DDBJ databases">
        <title>MeaNS - Measles Nucleotide Surveillance Program.</title>
        <authorList>
            <person name="Tran T."/>
            <person name="Druce J."/>
        </authorList>
    </citation>
    <scope>NUCLEOTIDE SEQUENCE</scope>
    <source>
        <strain evidence="8">UCB-OBI-ISO-001</strain>
        <tissue evidence="8">Gonad</tissue>
    </source>
</reference>